<protein>
    <recommendedName>
        <fullName evidence="3">MotA/TolQ/ExbB proton channel domain-containing protein</fullName>
    </recommendedName>
</protein>
<dbReference type="InterPro" id="IPR047055">
    <property type="entry name" value="MotA-like"/>
</dbReference>
<dbReference type="AlphaFoldDB" id="A0A382CFV2"/>
<dbReference type="GO" id="GO:0005886">
    <property type="term" value="C:plasma membrane"/>
    <property type="evidence" value="ECO:0007669"/>
    <property type="project" value="TreeGrafter"/>
</dbReference>
<feature type="non-terminal residue" evidence="2">
    <location>
        <position position="1"/>
    </location>
</feature>
<gene>
    <name evidence="2" type="ORF">METZ01_LOCUS177608</name>
</gene>
<name>A0A382CFV2_9ZZZZ</name>
<feature type="transmembrane region" description="Helical" evidence="1">
    <location>
        <begin position="31"/>
        <end position="51"/>
    </location>
</feature>
<evidence type="ECO:0000313" key="2">
    <source>
        <dbReference type="EMBL" id="SVB24754.1"/>
    </source>
</evidence>
<dbReference type="GO" id="GO:0006935">
    <property type="term" value="P:chemotaxis"/>
    <property type="evidence" value="ECO:0007669"/>
    <property type="project" value="InterPro"/>
</dbReference>
<accession>A0A382CFV2</accession>
<dbReference type="PANTHER" id="PTHR30433:SF2">
    <property type="entry name" value="MOTILITY PROTEIN A"/>
    <property type="match status" value="1"/>
</dbReference>
<proteinExistence type="predicted"/>
<keyword evidence="1" id="KW-1133">Transmembrane helix</keyword>
<keyword evidence="1" id="KW-0812">Transmembrane</keyword>
<evidence type="ECO:0000256" key="1">
    <source>
        <dbReference type="SAM" id="Phobius"/>
    </source>
</evidence>
<dbReference type="PANTHER" id="PTHR30433">
    <property type="entry name" value="CHEMOTAXIS PROTEIN MOTA"/>
    <property type="match status" value="1"/>
</dbReference>
<dbReference type="GO" id="GO:0071978">
    <property type="term" value="P:bacterial-type flagellum-dependent swarming motility"/>
    <property type="evidence" value="ECO:0007669"/>
    <property type="project" value="InterPro"/>
</dbReference>
<feature type="non-terminal residue" evidence="2">
    <location>
        <position position="163"/>
    </location>
</feature>
<evidence type="ECO:0008006" key="3">
    <source>
        <dbReference type="Google" id="ProtNLM"/>
    </source>
</evidence>
<organism evidence="2">
    <name type="scientific">marine metagenome</name>
    <dbReference type="NCBI Taxonomy" id="408172"/>
    <lineage>
        <taxon>unclassified sequences</taxon>
        <taxon>metagenomes</taxon>
        <taxon>ecological metagenomes</taxon>
    </lineage>
</organism>
<reference evidence="2" key="1">
    <citation type="submission" date="2018-05" db="EMBL/GenBank/DDBJ databases">
        <authorList>
            <person name="Lanie J.A."/>
            <person name="Ng W.-L."/>
            <person name="Kazmierczak K.M."/>
            <person name="Andrzejewski T.M."/>
            <person name="Davidsen T.M."/>
            <person name="Wayne K.J."/>
            <person name="Tettelin H."/>
            <person name="Glass J.I."/>
            <person name="Rusch D."/>
            <person name="Podicherti R."/>
            <person name="Tsui H.-C.T."/>
            <person name="Winkler M.E."/>
        </authorList>
    </citation>
    <scope>NUCLEOTIDE SEQUENCE</scope>
</reference>
<keyword evidence="1" id="KW-0472">Membrane</keyword>
<sequence length="163" mass="17640">MSISTLVGFILGIGLFVGAIAISTDQYAVFLDLPSFIMVVGGTFAGTFIAYEPRYVILSMKMIPKIFFAPAIGRNLLRAEVGRVIRWGYAVQKNGLPALDGEVKKLKDTDRFLAFGVDMVIAGYTGDEVRGILNTTIESTYGRNSIQAKILMDMGANAPAFGM</sequence>
<dbReference type="EMBL" id="UINC01034230">
    <property type="protein sequence ID" value="SVB24754.1"/>
    <property type="molecule type" value="Genomic_DNA"/>
</dbReference>